<dbReference type="InterPro" id="IPR006076">
    <property type="entry name" value="FAD-dep_OxRdtase"/>
</dbReference>
<dbReference type="eggNOG" id="KOG1298">
    <property type="taxonomic scope" value="Eukaryota"/>
</dbReference>
<dbReference type="EMBL" id="FO082055">
    <property type="protein sequence ID" value="CCE79625.1"/>
    <property type="molecule type" value="Genomic_DNA"/>
</dbReference>
<evidence type="ECO:0000313" key="16">
    <source>
        <dbReference type="Proteomes" id="UP000005222"/>
    </source>
</evidence>
<feature type="domain" description="Squalene epoxidase" evidence="14">
    <location>
        <begin position="195"/>
        <end position="474"/>
    </location>
</feature>
<proteinExistence type="inferred from homology"/>
<feature type="domain" description="FAD dependent oxidoreductase" evidence="13">
    <location>
        <begin position="9"/>
        <end position="39"/>
    </location>
</feature>
<dbReference type="Proteomes" id="UP000005222">
    <property type="component" value="Chromosome E"/>
</dbReference>
<keyword evidence="10 12" id="KW-0560">Oxidoreductase</keyword>
<dbReference type="InterPro" id="IPR013698">
    <property type="entry name" value="Squalene_epoxidase"/>
</dbReference>
<keyword evidence="11 12" id="KW-0472">Membrane</keyword>
<accession>G8YNV7</accession>
<reference evidence="15 16" key="1">
    <citation type="journal article" date="2012" name="G3 (Bethesda)">
        <title>Pichia sorbitophila, an interspecies yeast hybrid reveals early steps of genome resolution following polyploidization.</title>
        <authorList>
            <person name="Leh Louis V."/>
            <person name="Despons L."/>
            <person name="Friedrich A."/>
            <person name="Martin T."/>
            <person name="Durrens P."/>
            <person name="Casaregola S."/>
            <person name="Neuveglise C."/>
            <person name="Fairhead C."/>
            <person name="Marck C."/>
            <person name="Cruz J.A."/>
            <person name="Straub M.L."/>
            <person name="Kugler V."/>
            <person name="Sacerdot C."/>
            <person name="Uzunov Z."/>
            <person name="Thierry A."/>
            <person name="Weiss S."/>
            <person name="Bleykasten C."/>
            <person name="De Montigny J."/>
            <person name="Jacques N."/>
            <person name="Jung P."/>
            <person name="Lemaire M."/>
            <person name="Mallet S."/>
            <person name="Morel G."/>
            <person name="Richard G.F."/>
            <person name="Sarkar A."/>
            <person name="Savel G."/>
            <person name="Schacherer J."/>
            <person name="Seret M.L."/>
            <person name="Talla E."/>
            <person name="Samson G."/>
            <person name="Jubin C."/>
            <person name="Poulain J."/>
            <person name="Vacherie B."/>
            <person name="Barbe V."/>
            <person name="Pelletier E."/>
            <person name="Sherman D.J."/>
            <person name="Westhof E."/>
            <person name="Weissenbach J."/>
            <person name="Baret P.V."/>
            <person name="Wincker P."/>
            <person name="Gaillardin C."/>
            <person name="Dujon B."/>
            <person name="Souciet J.L."/>
        </authorList>
    </citation>
    <scope>NUCLEOTIDE SEQUENCE [LARGE SCALE GENOMIC DNA]</scope>
    <source>
        <strain evidence="16">ATCC MYA-4447 / BCRC 22081 / CBS 7064 / NBRC 10061 / NRRL Y-12695</strain>
    </source>
</reference>
<dbReference type="PANTHER" id="PTHR10835">
    <property type="entry name" value="SQUALENE MONOOXYGENASE"/>
    <property type="match status" value="1"/>
</dbReference>
<dbReference type="SUPFAM" id="SSF51905">
    <property type="entry name" value="FAD/NAD(P)-binding domain"/>
    <property type="match status" value="1"/>
</dbReference>
<dbReference type="EC" id="1.14.14.17" evidence="4 12"/>
<dbReference type="OMA" id="AKRTFYW"/>
<keyword evidence="5 12" id="KW-0285">Flavoprotein</keyword>
<dbReference type="FunCoup" id="G8YNV7">
    <property type="interactions" value="310"/>
</dbReference>
<evidence type="ECO:0000256" key="8">
    <source>
        <dbReference type="ARBA" id="ARBA00022848"/>
    </source>
</evidence>
<dbReference type="GO" id="GO:0005789">
    <property type="term" value="C:endoplasmic reticulum membrane"/>
    <property type="evidence" value="ECO:0007669"/>
    <property type="project" value="UniProtKB-SubCell"/>
</dbReference>
<sequence length="497" mass="54861">MNGTSPKHDVIVIGAGVVGPCIATALARQGRRVLIIERDWSRPERIVGELLQPSGVKALQELGMVQAINGIDAQDVVGYYIKFGDEDVVLEYPSKQETAKTNPIKPLRDCVYDGNDKILSDETLDAAAWESDENVRGVGFSNGDFLMNLRRIVKNEPNVTCVEGNATKLLYSEEHSNTVVGVAAKVGEEIVEYYADMTIGCDGIYSKFRRTLFEDKTPSVGSYFVGLRLKNAVLPHPHRGHVILGKHAPVLIYQTTKNDTRILCANRSTKPPSVANNELFSYLEDEVLPALPKETQPSFREALASRKFKAMPNQYLTATSQGSKVRGFVLVGDSLNMRHPLTGGGMTVGLNDAVILARLLHPMYVPDLSDYAAVRTKLQVFHKKRKNLDAVINTLSIALYTLFAADSRSLIILQKGCMKYFLRGGDCVSGPMGLLSGMFPFPMLLFNHFFSVVFYAIYLNFVARGVLLAPLALFEAITTICTSIVVFTPYLWAELVQ</sequence>
<evidence type="ECO:0000259" key="13">
    <source>
        <dbReference type="Pfam" id="PF01266"/>
    </source>
</evidence>
<evidence type="ECO:0000259" key="14">
    <source>
        <dbReference type="Pfam" id="PF08491"/>
    </source>
</evidence>
<gene>
    <name evidence="15" type="primary">Piso0_001702</name>
    <name evidence="15" type="ORF">GNLVRS01_PISO0E10828g</name>
</gene>
<dbReference type="InterPro" id="IPR040125">
    <property type="entry name" value="Squalene_monox"/>
</dbReference>
<feature type="transmembrane region" description="Helical" evidence="12">
    <location>
        <begin position="387"/>
        <end position="405"/>
    </location>
</feature>
<keyword evidence="7 12" id="KW-0274">FAD</keyword>
<evidence type="ECO:0000256" key="9">
    <source>
        <dbReference type="ARBA" id="ARBA00022989"/>
    </source>
</evidence>
<comment type="similarity">
    <text evidence="3 12">Belongs to the squalene monooxygenase family.</text>
</comment>
<keyword evidence="6 12" id="KW-0812">Transmembrane</keyword>
<comment type="catalytic activity">
    <reaction evidence="12">
        <text>squalene + reduced [NADPH--hemoprotein reductase] + O2 = (S)-2,3-epoxysqualene + oxidized [NADPH--hemoprotein reductase] + H2O + H(+)</text>
        <dbReference type="Rhea" id="RHEA:25282"/>
        <dbReference type="Rhea" id="RHEA-COMP:11964"/>
        <dbReference type="Rhea" id="RHEA-COMP:11965"/>
        <dbReference type="ChEBI" id="CHEBI:15377"/>
        <dbReference type="ChEBI" id="CHEBI:15378"/>
        <dbReference type="ChEBI" id="CHEBI:15379"/>
        <dbReference type="ChEBI" id="CHEBI:15440"/>
        <dbReference type="ChEBI" id="CHEBI:15441"/>
        <dbReference type="ChEBI" id="CHEBI:57618"/>
        <dbReference type="ChEBI" id="CHEBI:58210"/>
        <dbReference type="EC" id="1.14.14.17"/>
    </reaction>
</comment>
<comment type="function">
    <text evidence="12">Catalyzes the stereospecific oxidation of squalene to (S)-2,3-epoxysqualene, and is considered to be a rate-limiting enzyme in steroid biosynthesis.</text>
</comment>
<evidence type="ECO:0000256" key="4">
    <source>
        <dbReference type="ARBA" id="ARBA00012312"/>
    </source>
</evidence>
<organism evidence="15 16">
    <name type="scientific">Pichia sorbitophila (strain ATCC MYA-4447 / BCRC 22081 / CBS 7064 / NBRC 10061 / NRRL Y-12695)</name>
    <name type="common">Hybrid yeast</name>
    <dbReference type="NCBI Taxonomy" id="559304"/>
    <lineage>
        <taxon>Eukaryota</taxon>
        <taxon>Fungi</taxon>
        <taxon>Dikarya</taxon>
        <taxon>Ascomycota</taxon>
        <taxon>Saccharomycotina</taxon>
        <taxon>Pichiomycetes</taxon>
        <taxon>Debaryomycetaceae</taxon>
        <taxon>Millerozyma</taxon>
    </lineage>
</organism>
<dbReference type="GO" id="GO:0004506">
    <property type="term" value="F:squalene monooxygenase activity"/>
    <property type="evidence" value="ECO:0007669"/>
    <property type="project" value="UniProtKB-UniRule"/>
</dbReference>
<dbReference type="InterPro" id="IPR036188">
    <property type="entry name" value="FAD/NAD-bd_sf"/>
</dbReference>
<keyword evidence="9 12" id="KW-1133">Transmembrane helix</keyword>
<evidence type="ECO:0000256" key="5">
    <source>
        <dbReference type="ARBA" id="ARBA00022630"/>
    </source>
</evidence>
<evidence type="ECO:0000256" key="6">
    <source>
        <dbReference type="ARBA" id="ARBA00022692"/>
    </source>
</evidence>
<evidence type="ECO:0000256" key="3">
    <source>
        <dbReference type="ARBA" id="ARBA00008802"/>
    </source>
</evidence>
<evidence type="ECO:0000256" key="1">
    <source>
        <dbReference type="ARBA" id="ARBA00001974"/>
    </source>
</evidence>
<evidence type="ECO:0000256" key="7">
    <source>
        <dbReference type="ARBA" id="ARBA00022827"/>
    </source>
</evidence>
<protein>
    <recommendedName>
        <fullName evidence="4 12">Squalene monooxygenase</fullName>
        <ecNumber evidence="4 12">1.14.14.17</ecNumber>
    </recommendedName>
</protein>
<evidence type="ECO:0000313" key="15">
    <source>
        <dbReference type="EMBL" id="CCE79625.1"/>
    </source>
</evidence>
<feature type="transmembrane region" description="Helical" evidence="12">
    <location>
        <begin position="439"/>
        <end position="459"/>
    </location>
</feature>
<dbReference type="UniPathway" id="UPA00767">
    <property type="reaction ID" value="UER00752"/>
</dbReference>
<keyword evidence="16" id="KW-1185">Reference proteome</keyword>
<evidence type="ECO:0000256" key="2">
    <source>
        <dbReference type="ARBA" id="ARBA00004154"/>
    </source>
</evidence>
<dbReference type="HOGENOM" id="CLU_026390_0_0_1"/>
<keyword evidence="12" id="KW-0256">Endoplasmic reticulum</keyword>
<dbReference type="Pfam" id="PF01266">
    <property type="entry name" value="DAO"/>
    <property type="match status" value="1"/>
</dbReference>
<evidence type="ECO:0000256" key="10">
    <source>
        <dbReference type="ARBA" id="ARBA00023002"/>
    </source>
</evidence>
<dbReference type="OrthoDB" id="1678617at2759"/>
<comment type="subcellular location">
    <subcellularLocation>
        <location evidence="12">Endoplasmic reticulum membrane</location>
        <topology evidence="12">Multi-pass membrane protein</topology>
    </subcellularLocation>
    <subcellularLocation>
        <location evidence="2">Microsome membrane</location>
        <topology evidence="2">Multi-pass membrane protein</topology>
    </subcellularLocation>
</comment>
<dbReference type="Pfam" id="PF08491">
    <property type="entry name" value="SE"/>
    <property type="match status" value="1"/>
</dbReference>
<evidence type="ECO:0000256" key="12">
    <source>
        <dbReference type="RuleBase" id="RU367121"/>
    </source>
</evidence>
<comment type="cofactor">
    <cofactor evidence="1 12">
        <name>FAD</name>
        <dbReference type="ChEBI" id="CHEBI:57692"/>
    </cofactor>
</comment>
<dbReference type="Gene3D" id="3.50.50.60">
    <property type="entry name" value="FAD/NAD(P)-binding domain"/>
    <property type="match status" value="1"/>
</dbReference>
<dbReference type="AlphaFoldDB" id="G8YNV7"/>
<dbReference type="PANTHER" id="PTHR10835:SF0">
    <property type="entry name" value="SQUALENE MONOOXYGENASE"/>
    <property type="match status" value="1"/>
</dbReference>
<dbReference type="GO" id="GO:0006696">
    <property type="term" value="P:ergosterol biosynthetic process"/>
    <property type="evidence" value="ECO:0007669"/>
    <property type="project" value="TreeGrafter"/>
</dbReference>
<keyword evidence="8" id="KW-0492">Microsome</keyword>
<dbReference type="PRINTS" id="PR00420">
    <property type="entry name" value="RNGMNOXGNASE"/>
</dbReference>
<name>G8YNV7_PICSO</name>
<dbReference type="GO" id="GO:0050660">
    <property type="term" value="F:flavin adenine dinucleotide binding"/>
    <property type="evidence" value="ECO:0007669"/>
    <property type="project" value="UniProtKB-UniRule"/>
</dbReference>
<dbReference type="STRING" id="559304.G8YNV7"/>
<evidence type="ECO:0000256" key="11">
    <source>
        <dbReference type="ARBA" id="ARBA00023136"/>
    </source>
</evidence>
<dbReference type="InParanoid" id="G8YNV7"/>
<feature type="transmembrane region" description="Helical" evidence="12">
    <location>
        <begin position="466"/>
        <end position="492"/>
    </location>
</feature>